<sequence>MNTKKMILNAILLAIGALLHQITPSFGGMQPDFALAMLFIIIIMNKDYKTTLIAAVITGVFTALTTKTPGGQLPNVIDKLITANIIYFILIPLRNKLNNNLKMGIVLLLGTIISGTVFLEALAILAGLPAPFKVLFIGIVLPAALINLIAGLVLYKSVTLALKRSNIKA</sequence>
<organism evidence="2 3">
    <name type="scientific">Clostridium cavendishii DSM 21758</name>
    <dbReference type="NCBI Taxonomy" id="1121302"/>
    <lineage>
        <taxon>Bacteria</taxon>
        <taxon>Bacillati</taxon>
        <taxon>Bacillota</taxon>
        <taxon>Clostridia</taxon>
        <taxon>Eubacteriales</taxon>
        <taxon>Clostridiaceae</taxon>
        <taxon>Clostridium</taxon>
    </lineage>
</organism>
<name>A0A1M6CWT4_9CLOT</name>
<keyword evidence="3" id="KW-1185">Reference proteome</keyword>
<proteinExistence type="predicted"/>
<accession>A0A1M6CWT4</accession>
<dbReference type="EMBL" id="FQZB01000004">
    <property type="protein sequence ID" value="SHI65274.1"/>
    <property type="molecule type" value="Genomic_DNA"/>
</dbReference>
<dbReference type="InterPro" id="IPR031360">
    <property type="entry name" value="TrpP"/>
</dbReference>
<evidence type="ECO:0000256" key="1">
    <source>
        <dbReference type="SAM" id="Phobius"/>
    </source>
</evidence>
<keyword evidence="1" id="KW-0472">Membrane</keyword>
<dbReference type="RefSeq" id="WP_072985090.1">
    <property type="nucleotide sequence ID" value="NZ_FQZB01000004.1"/>
</dbReference>
<feature type="transmembrane region" description="Helical" evidence="1">
    <location>
        <begin position="134"/>
        <end position="155"/>
    </location>
</feature>
<evidence type="ECO:0000313" key="3">
    <source>
        <dbReference type="Proteomes" id="UP000184310"/>
    </source>
</evidence>
<dbReference type="STRING" id="1121302.SAMN02745163_00570"/>
<protein>
    <submittedName>
        <fullName evidence="2">Tryptophan transporter TrpP</fullName>
    </submittedName>
</protein>
<dbReference type="Pfam" id="PF17099">
    <property type="entry name" value="TrpP"/>
    <property type="match status" value="1"/>
</dbReference>
<evidence type="ECO:0000313" key="2">
    <source>
        <dbReference type="EMBL" id="SHI65274.1"/>
    </source>
</evidence>
<dbReference type="Proteomes" id="UP000184310">
    <property type="component" value="Unassembled WGS sequence"/>
</dbReference>
<reference evidence="2 3" key="1">
    <citation type="submission" date="2016-11" db="EMBL/GenBank/DDBJ databases">
        <authorList>
            <person name="Jaros S."/>
            <person name="Januszkiewicz K."/>
            <person name="Wedrychowicz H."/>
        </authorList>
    </citation>
    <scope>NUCLEOTIDE SEQUENCE [LARGE SCALE GENOMIC DNA]</scope>
    <source>
        <strain evidence="2 3">DSM 21758</strain>
    </source>
</reference>
<keyword evidence="1" id="KW-0812">Transmembrane</keyword>
<gene>
    <name evidence="2" type="ORF">SAMN02745163_00570</name>
</gene>
<keyword evidence="1" id="KW-1133">Transmembrane helix</keyword>
<dbReference type="OrthoDB" id="2243651at2"/>
<feature type="transmembrane region" description="Helical" evidence="1">
    <location>
        <begin position="105"/>
        <end position="128"/>
    </location>
</feature>
<dbReference type="AlphaFoldDB" id="A0A1M6CWT4"/>